<evidence type="ECO:0000256" key="1">
    <source>
        <dbReference type="SAM" id="MobiDB-lite"/>
    </source>
</evidence>
<reference evidence="2" key="1">
    <citation type="submission" date="2021-03" db="EMBL/GenBank/DDBJ databases">
        <authorList>
            <person name="Bekaert M."/>
        </authorList>
    </citation>
    <scope>NUCLEOTIDE SEQUENCE</scope>
</reference>
<proteinExistence type="predicted"/>
<gene>
    <name evidence="2" type="ORF">MEDL_50196</name>
</gene>
<dbReference type="AlphaFoldDB" id="A0A8S3U1K3"/>
<dbReference type="EMBL" id="CAJPWZ010002402">
    <property type="protein sequence ID" value="CAG2237751.1"/>
    <property type="molecule type" value="Genomic_DNA"/>
</dbReference>
<accession>A0A8S3U1K3</accession>
<sequence>MGKVLPPIYFNKLIGSSIESKEKPGEEILDILCSKESVTVKQLMQFLDVADLPSVHEVVKQSLVPSTVIQGSSNQTTAVTDTGLHGRTSTDQDPVNRSSYVFIEKRNVLPLIKTTGTILYNEEVLRKQSQQSVYSGKTMMEPMRVFTWETDGAINNLSSTHMKFDAVQTVHIHLHNDKGNPACNLEENTEENDEIRNVEREVSAEDNPSPTGIDSQQSPNLNLSAGSTGNNNIVDDTIAVLHRPGIIPPSSGGDSSIPEHDTEHIISRLEPCNTEQQLLANPENTTTGISGKNLEQERAALSEDFQNPLNLDSFRDIQNSIPGTRSSENNRGLVQQISDADNRQYRIQHPVDSISTNDNLEKNAEQDHRALQRDVEQQLRLESDRNLQTSEVSDSLDTTLQNSIQTDTNTNVKYNSVKIM</sequence>
<organism evidence="2 3">
    <name type="scientific">Mytilus edulis</name>
    <name type="common">Blue mussel</name>
    <dbReference type="NCBI Taxonomy" id="6550"/>
    <lineage>
        <taxon>Eukaryota</taxon>
        <taxon>Metazoa</taxon>
        <taxon>Spiralia</taxon>
        <taxon>Lophotrochozoa</taxon>
        <taxon>Mollusca</taxon>
        <taxon>Bivalvia</taxon>
        <taxon>Autobranchia</taxon>
        <taxon>Pteriomorphia</taxon>
        <taxon>Mytilida</taxon>
        <taxon>Mytiloidea</taxon>
        <taxon>Mytilidae</taxon>
        <taxon>Mytilinae</taxon>
        <taxon>Mytilus</taxon>
    </lineage>
</organism>
<comment type="caution">
    <text evidence="2">The sequence shown here is derived from an EMBL/GenBank/DDBJ whole genome shotgun (WGS) entry which is preliminary data.</text>
</comment>
<evidence type="ECO:0000313" key="2">
    <source>
        <dbReference type="EMBL" id="CAG2237751.1"/>
    </source>
</evidence>
<dbReference type="OrthoDB" id="6160788at2759"/>
<protein>
    <submittedName>
        <fullName evidence="2">Uncharacterized protein</fullName>
    </submittedName>
</protein>
<name>A0A8S3U1K3_MYTED</name>
<evidence type="ECO:0000313" key="3">
    <source>
        <dbReference type="Proteomes" id="UP000683360"/>
    </source>
</evidence>
<keyword evidence="3" id="KW-1185">Reference proteome</keyword>
<dbReference type="Proteomes" id="UP000683360">
    <property type="component" value="Unassembled WGS sequence"/>
</dbReference>
<feature type="compositionally biased region" description="Polar residues" evidence="1">
    <location>
        <begin position="206"/>
        <end position="229"/>
    </location>
</feature>
<feature type="region of interest" description="Disordered" evidence="1">
    <location>
        <begin position="201"/>
        <end position="229"/>
    </location>
</feature>